<feature type="domain" description="NYN" evidence="2">
    <location>
        <begin position="49"/>
        <end position="189"/>
    </location>
</feature>
<gene>
    <name evidence="3" type="ORF">D9756_001859</name>
</gene>
<feature type="compositionally biased region" description="Polar residues" evidence="1">
    <location>
        <begin position="260"/>
        <end position="269"/>
    </location>
</feature>
<dbReference type="GO" id="GO:0010468">
    <property type="term" value="P:regulation of gene expression"/>
    <property type="evidence" value="ECO:0007669"/>
    <property type="project" value="InterPro"/>
</dbReference>
<proteinExistence type="predicted"/>
<dbReference type="PANTHER" id="PTHR14379">
    <property type="entry name" value="LIMKAIN B LKAP"/>
    <property type="match status" value="1"/>
</dbReference>
<dbReference type="InterPro" id="IPR021139">
    <property type="entry name" value="NYN"/>
</dbReference>
<organism evidence="3 4">
    <name type="scientific">Leucocoprinus leucothites</name>
    <dbReference type="NCBI Taxonomy" id="201217"/>
    <lineage>
        <taxon>Eukaryota</taxon>
        <taxon>Fungi</taxon>
        <taxon>Dikarya</taxon>
        <taxon>Basidiomycota</taxon>
        <taxon>Agaricomycotina</taxon>
        <taxon>Agaricomycetes</taxon>
        <taxon>Agaricomycetidae</taxon>
        <taxon>Agaricales</taxon>
        <taxon>Agaricineae</taxon>
        <taxon>Agaricaceae</taxon>
        <taxon>Leucocoprinus</taxon>
    </lineage>
</organism>
<feature type="compositionally biased region" description="Polar residues" evidence="1">
    <location>
        <begin position="276"/>
        <end position="316"/>
    </location>
</feature>
<keyword evidence="4" id="KW-1185">Reference proteome</keyword>
<evidence type="ECO:0000313" key="3">
    <source>
        <dbReference type="EMBL" id="KAF5357946.1"/>
    </source>
</evidence>
<evidence type="ECO:0000256" key="1">
    <source>
        <dbReference type="SAM" id="MobiDB-lite"/>
    </source>
</evidence>
<accession>A0A8H5G494</accession>
<dbReference type="GO" id="GO:0005777">
    <property type="term" value="C:peroxisome"/>
    <property type="evidence" value="ECO:0007669"/>
    <property type="project" value="InterPro"/>
</dbReference>
<dbReference type="Pfam" id="PF01936">
    <property type="entry name" value="NYN"/>
    <property type="match status" value="1"/>
</dbReference>
<dbReference type="OrthoDB" id="3050071at2759"/>
<comment type="caution">
    <text evidence="3">The sequence shown here is derived from an EMBL/GenBank/DDBJ whole genome shotgun (WGS) entry which is preliminary data.</text>
</comment>
<feature type="region of interest" description="Disordered" evidence="1">
    <location>
        <begin position="244"/>
        <end position="396"/>
    </location>
</feature>
<dbReference type="GO" id="GO:0004540">
    <property type="term" value="F:RNA nuclease activity"/>
    <property type="evidence" value="ECO:0007669"/>
    <property type="project" value="InterPro"/>
</dbReference>
<evidence type="ECO:0000313" key="4">
    <source>
        <dbReference type="Proteomes" id="UP000559027"/>
    </source>
</evidence>
<dbReference type="InterPro" id="IPR024768">
    <property type="entry name" value="Marf1"/>
</dbReference>
<dbReference type="Proteomes" id="UP000559027">
    <property type="component" value="Unassembled WGS sequence"/>
</dbReference>
<evidence type="ECO:0000259" key="2">
    <source>
        <dbReference type="Pfam" id="PF01936"/>
    </source>
</evidence>
<feature type="compositionally biased region" description="Basic and acidic residues" evidence="1">
    <location>
        <begin position="373"/>
        <end position="389"/>
    </location>
</feature>
<sequence length="490" mass="53396">MLDCVPIKRNGSITVRWAVDSSCGLGFRLLCVLHHRSKFPLGVSMPQPKVKVFWDLETCPPPTSSYTSPWEILKDFRLFTSHFGAATTTKAYYNSNKPFNGRNDPSMESFRAALPSMGVSLVDCSSVQGYSKVTPTKMLVVDALVSAIDGSMGSDDTQKDIIMIISGDDSALYPISLLVFRNYTVFLVVPDDGNKVQPVQASRIFNWHRDVLGFKLGKESPGIAETEGSTLQSTGFSRAHIVRDTNRGAPPSQLGAAAASTPSVHSSLSRGVRSDATLSITPRSNVKSLPTSEPSDSRAPSVSRSDSPDQFESFPSLTVHDEHLRTKSKPAASDIQSHDMDLNYGWETGESGNWGTNGGWDAANNPWGGESAEESKKAKVRPDPGRADEPGPSQPLVGLSVEEQSDVPIEEVPLSVFDPLLQILRETKRRSMGRSRLGEVMAKEKGIYKTAKVKGFAEYIALAVAKDLIIARGTDNNQYVRLHPKLKRGQ</sequence>
<protein>
    <recommendedName>
        <fullName evidence="2">NYN domain-containing protein</fullName>
    </recommendedName>
</protein>
<reference evidence="3 4" key="1">
    <citation type="journal article" date="2020" name="ISME J.">
        <title>Uncovering the hidden diversity of litter-decomposition mechanisms in mushroom-forming fungi.</title>
        <authorList>
            <person name="Floudas D."/>
            <person name="Bentzer J."/>
            <person name="Ahren D."/>
            <person name="Johansson T."/>
            <person name="Persson P."/>
            <person name="Tunlid A."/>
        </authorList>
    </citation>
    <scope>NUCLEOTIDE SEQUENCE [LARGE SCALE GENOMIC DNA]</scope>
    <source>
        <strain evidence="3 4">CBS 146.42</strain>
    </source>
</reference>
<dbReference type="EMBL" id="JAACJO010000005">
    <property type="protein sequence ID" value="KAF5357946.1"/>
    <property type="molecule type" value="Genomic_DNA"/>
</dbReference>
<dbReference type="PANTHER" id="PTHR14379:SF3">
    <property type="entry name" value="MEIOSIS REGULATOR AND MRNA STABILITY FACTOR 1"/>
    <property type="match status" value="1"/>
</dbReference>
<dbReference type="AlphaFoldDB" id="A0A8H5G494"/>
<name>A0A8H5G494_9AGAR</name>